<keyword evidence="3" id="KW-1185">Reference proteome</keyword>
<dbReference type="Proteomes" id="UP000198649">
    <property type="component" value="Unassembled WGS sequence"/>
</dbReference>
<evidence type="ECO:0000256" key="1">
    <source>
        <dbReference type="SAM" id="Coils"/>
    </source>
</evidence>
<reference evidence="2 3" key="1">
    <citation type="submission" date="2016-10" db="EMBL/GenBank/DDBJ databases">
        <authorList>
            <person name="de Groot N.N."/>
        </authorList>
    </citation>
    <scope>NUCLEOTIDE SEQUENCE [LARGE SCALE GENOMIC DNA]</scope>
    <source>
        <strain evidence="2 3">CGMCC 1.11156</strain>
    </source>
</reference>
<dbReference type="STRING" id="1005945.SAMN05216561_101332"/>
<feature type="coiled-coil region" evidence="1">
    <location>
        <begin position="30"/>
        <end position="85"/>
    </location>
</feature>
<gene>
    <name evidence="2" type="ORF">SAMN05216561_101332</name>
</gene>
<accession>A0A1I3BVX9</accession>
<proteinExistence type="predicted"/>
<keyword evidence="1" id="KW-0175">Coiled coil</keyword>
<organism evidence="2 3">
    <name type="scientific">Nocardioides psychrotolerans</name>
    <dbReference type="NCBI Taxonomy" id="1005945"/>
    <lineage>
        <taxon>Bacteria</taxon>
        <taxon>Bacillati</taxon>
        <taxon>Actinomycetota</taxon>
        <taxon>Actinomycetes</taxon>
        <taxon>Propionibacteriales</taxon>
        <taxon>Nocardioidaceae</taxon>
        <taxon>Nocardioides</taxon>
    </lineage>
</organism>
<dbReference type="EMBL" id="FOQG01000001">
    <property type="protein sequence ID" value="SFH65901.1"/>
    <property type="molecule type" value="Genomic_DNA"/>
</dbReference>
<evidence type="ECO:0000313" key="2">
    <source>
        <dbReference type="EMBL" id="SFH65901.1"/>
    </source>
</evidence>
<evidence type="ECO:0000313" key="3">
    <source>
        <dbReference type="Proteomes" id="UP000198649"/>
    </source>
</evidence>
<protein>
    <submittedName>
        <fullName evidence="2">Uncharacterized protein</fullName>
    </submittedName>
</protein>
<dbReference type="AlphaFoldDB" id="A0A1I3BVX9"/>
<name>A0A1I3BVX9_9ACTN</name>
<dbReference type="RefSeq" id="WP_091109858.1">
    <property type="nucleotide sequence ID" value="NZ_BKAF01000001.1"/>
</dbReference>
<sequence>MSDTEAGLKKLEDELVRARRFGSRATKELHARVVKDLRAAEGRARRAEQRAAEAMKRATQAEQKATRAAKRAQRAERELAAVKDSTSWKVGHAVVSVPARIKRKR</sequence>